<reference evidence="1" key="1">
    <citation type="submission" date="2022-04" db="EMBL/GenBank/DDBJ databases">
        <title>Carnegiea gigantea Genome sequencing and assembly v2.</title>
        <authorList>
            <person name="Copetti D."/>
            <person name="Sanderson M.J."/>
            <person name="Burquez A."/>
            <person name="Wojciechowski M.F."/>
        </authorList>
    </citation>
    <scope>NUCLEOTIDE SEQUENCE</scope>
    <source>
        <strain evidence="1">SGP5-SGP5p</strain>
        <tissue evidence="1">Aerial part</tissue>
    </source>
</reference>
<dbReference type="EMBL" id="JAKOGI010001503">
    <property type="protein sequence ID" value="KAJ8425279.1"/>
    <property type="molecule type" value="Genomic_DNA"/>
</dbReference>
<accession>A0A9Q1GTH7</accession>
<evidence type="ECO:0000313" key="2">
    <source>
        <dbReference type="Proteomes" id="UP001153076"/>
    </source>
</evidence>
<gene>
    <name evidence="1" type="ORF">Cgig2_027581</name>
</gene>
<sequence length="167" mass="19909">MSLAKGSSFDFKCRKYWGACYFLSFLVESFSPTISDKTKHLHKDLFNGKRLKDLSSTNSVRIHLPRFRASLGWLAETFPTLYSQRPDSECPRKHSMLLRLLQKWKNWWISNDSVFYLPKILLTRLKLLIWKTNLKGLSSEALRLKLRENEILMEEEWIHKMRKDLML</sequence>
<dbReference type="AlphaFoldDB" id="A0A9Q1GTH7"/>
<proteinExistence type="predicted"/>
<dbReference type="Proteomes" id="UP001153076">
    <property type="component" value="Unassembled WGS sequence"/>
</dbReference>
<keyword evidence="2" id="KW-1185">Reference proteome</keyword>
<organism evidence="1 2">
    <name type="scientific">Carnegiea gigantea</name>
    <dbReference type="NCBI Taxonomy" id="171969"/>
    <lineage>
        <taxon>Eukaryota</taxon>
        <taxon>Viridiplantae</taxon>
        <taxon>Streptophyta</taxon>
        <taxon>Embryophyta</taxon>
        <taxon>Tracheophyta</taxon>
        <taxon>Spermatophyta</taxon>
        <taxon>Magnoliopsida</taxon>
        <taxon>eudicotyledons</taxon>
        <taxon>Gunneridae</taxon>
        <taxon>Pentapetalae</taxon>
        <taxon>Caryophyllales</taxon>
        <taxon>Cactineae</taxon>
        <taxon>Cactaceae</taxon>
        <taxon>Cactoideae</taxon>
        <taxon>Echinocereeae</taxon>
        <taxon>Carnegiea</taxon>
    </lineage>
</organism>
<evidence type="ECO:0000313" key="1">
    <source>
        <dbReference type="EMBL" id="KAJ8425279.1"/>
    </source>
</evidence>
<protein>
    <submittedName>
        <fullName evidence="1">Uncharacterized protein</fullName>
    </submittedName>
</protein>
<name>A0A9Q1GTH7_9CARY</name>
<comment type="caution">
    <text evidence="1">The sequence shown here is derived from an EMBL/GenBank/DDBJ whole genome shotgun (WGS) entry which is preliminary data.</text>
</comment>